<name>A0A430FAH2_9BIFI</name>
<keyword evidence="2" id="KW-1185">Reference proteome</keyword>
<sequence length="128" mass="14676">MRTRSITIAKLRRDYWGRIQRGEKRFEIRDDPVADSSVAFVFKDADTGDYLGCARIKHRTDFGGGEASPWNWPILSVLSTVPIPELKELFPLGTQIRDAEHEYTLYVYEIEPIDSETLLSLLIGQEES</sequence>
<reference evidence="1 2" key="1">
    <citation type="submission" date="2018-09" db="EMBL/GenBank/DDBJ databases">
        <title>Characterization of the phylogenetic diversity of five novel species belonging to the genus Bifidobacterium.</title>
        <authorList>
            <person name="Lugli G.A."/>
            <person name="Duranti S."/>
            <person name="Milani C."/>
        </authorList>
    </citation>
    <scope>NUCLEOTIDE SEQUENCE [LARGE SCALE GENOMIC DNA]</scope>
    <source>
        <strain evidence="1 2">2020B</strain>
    </source>
</reference>
<dbReference type="AlphaFoldDB" id="A0A430FAH2"/>
<dbReference type="Proteomes" id="UP000288052">
    <property type="component" value="Unassembled WGS sequence"/>
</dbReference>
<evidence type="ECO:0000313" key="1">
    <source>
        <dbReference type="EMBL" id="RSX49823.1"/>
    </source>
</evidence>
<dbReference type="OrthoDB" id="3241754at2"/>
<evidence type="ECO:0008006" key="3">
    <source>
        <dbReference type="Google" id="ProtNLM"/>
    </source>
</evidence>
<proteinExistence type="predicted"/>
<comment type="caution">
    <text evidence="1">The sequence shown here is derived from an EMBL/GenBank/DDBJ whole genome shotgun (WGS) entry which is preliminary data.</text>
</comment>
<gene>
    <name evidence="1" type="ORF">D2E22_0284</name>
</gene>
<accession>A0A430FAH2</accession>
<dbReference type="EMBL" id="QXGI01000001">
    <property type="protein sequence ID" value="RSX49823.1"/>
    <property type="molecule type" value="Genomic_DNA"/>
</dbReference>
<protein>
    <recommendedName>
        <fullName evidence="3">ASCH domain-containing protein</fullName>
    </recommendedName>
</protein>
<evidence type="ECO:0000313" key="2">
    <source>
        <dbReference type="Proteomes" id="UP000288052"/>
    </source>
</evidence>
<organism evidence="1 2">
    <name type="scientific">Bifidobacterium castoris</name>
    <dbReference type="NCBI Taxonomy" id="2306972"/>
    <lineage>
        <taxon>Bacteria</taxon>
        <taxon>Bacillati</taxon>
        <taxon>Actinomycetota</taxon>
        <taxon>Actinomycetes</taxon>
        <taxon>Bifidobacteriales</taxon>
        <taxon>Bifidobacteriaceae</taxon>
        <taxon>Bifidobacterium</taxon>
    </lineage>
</organism>